<protein>
    <submittedName>
        <fullName evidence="1">LAQU0S11e01530g1_1</fullName>
    </submittedName>
</protein>
<proteinExistence type="predicted"/>
<sequence length="156" mass="17516">MASSTRVQLQSTVFLPLGIRARRVAVPARARLLSSRYRCQELPRDPIAEWCVYRLLYLLPRLSEEGRDDVTSTESRRACSSHRRRSAMQRSVSARKAHLYENRGDRAGGAVRGDFAGVVRRMRSRAGCRGVETSCEGTSCGMISWHVVSYGVTVVR</sequence>
<dbReference type="EMBL" id="LN890568">
    <property type="protein sequence ID" value="CUS23666.1"/>
    <property type="molecule type" value="Genomic_DNA"/>
</dbReference>
<evidence type="ECO:0000313" key="1">
    <source>
        <dbReference type="EMBL" id="CUS23666.1"/>
    </source>
</evidence>
<dbReference type="AlphaFoldDB" id="A0A0P1KUT4"/>
<evidence type="ECO:0000313" key="2">
    <source>
        <dbReference type="Proteomes" id="UP000236544"/>
    </source>
</evidence>
<dbReference type="Proteomes" id="UP000236544">
    <property type="component" value="Unassembled WGS sequence"/>
</dbReference>
<keyword evidence="2" id="KW-1185">Reference proteome</keyword>
<organism evidence="1 2">
    <name type="scientific">Lachancea quebecensis</name>
    <dbReference type="NCBI Taxonomy" id="1654605"/>
    <lineage>
        <taxon>Eukaryota</taxon>
        <taxon>Fungi</taxon>
        <taxon>Dikarya</taxon>
        <taxon>Ascomycota</taxon>
        <taxon>Saccharomycotina</taxon>
        <taxon>Saccharomycetes</taxon>
        <taxon>Saccharomycetales</taxon>
        <taxon>Saccharomycetaceae</taxon>
        <taxon>Lachancea</taxon>
    </lineage>
</organism>
<gene>
    <name evidence="1" type="ORF">LAQU0_S11e01530g</name>
</gene>
<accession>A0A0P1KUT4</accession>
<name>A0A0P1KUT4_9SACH</name>
<reference evidence="2" key="1">
    <citation type="submission" date="2015-10" db="EMBL/GenBank/DDBJ databases">
        <authorList>
            <person name="Devillers H."/>
        </authorList>
    </citation>
    <scope>NUCLEOTIDE SEQUENCE [LARGE SCALE GENOMIC DNA]</scope>
</reference>